<dbReference type="AlphaFoldDB" id="A0A5D3FD04"/>
<dbReference type="Pfam" id="PF03091">
    <property type="entry name" value="CutA1"/>
    <property type="match status" value="1"/>
</dbReference>
<dbReference type="GO" id="GO:0005507">
    <property type="term" value="F:copper ion binding"/>
    <property type="evidence" value="ECO:0007669"/>
    <property type="project" value="TreeGrafter"/>
</dbReference>
<dbReference type="SUPFAM" id="SSF54913">
    <property type="entry name" value="GlnB-like"/>
    <property type="match status" value="1"/>
</dbReference>
<dbReference type="Proteomes" id="UP000323505">
    <property type="component" value="Unassembled WGS sequence"/>
</dbReference>
<evidence type="ECO:0000256" key="1">
    <source>
        <dbReference type="ARBA" id="ARBA00010169"/>
    </source>
</evidence>
<sequence>MGEYVQVQSSIPSREKGLEIARSLIESSLAACAQVVGPITSTYRWKGEVQVDEEYLLLIKTPAARYADVEAHVHRMHSYSVAEIISVPVNSGLASYLAWMDAETQAPDA</sequence>
<evidence type="ECO:0000313" key="3">
    <source>
        <dbReference type="Proteomes" id="UP000323505"/>
    </source>
</evidence>
<dbReference type="InterPro" id="IPR015867">
    <property type="entry name" value="N-reg_PII/ATP_PRibTrfase_C"/>
</dbReference>
<dbReference type="GO" id="GO:0010038">
    <property type="term" value="P:response to metal ion"/>
    <property type="evidence" value="ECO:0007669"/>
    <property type="project" value="InterPro"/>
</dbReference>
<dbReference type="InterPro" id="IPR004323">
    <property type="entry name" value="Ion_tolerance_CutA"/>
</dbReference>
<proteinExistence type="inferred from homology"/>
<reference evidence="2 3" key="1">
    <citation type="submission" date="2019-08" db="EMBL/GenBank/DDBJ databases">
        <title>Actinomadura sp. nov. CYP1-5 isolated from mountain soil.</title>
        <authorList>
            <person name="Songsumanus A."/>
            <person name="Kuncharoen N."/>
            <person name="Kudo T."/>
            <person name="Yuki M."/>
            <person name="Igarashi Y."/>
            <person name="Tanasupawat S."/>
        </authorList>
    </citation>
    <scope>NUCLEOTIDE SEQUENCE [LARGE SCALE GENOMIC DNA]</scope>
    <source>
        <strain evidence="2 3">CYP1-5</strain>
    </source>
</reference>
<keyword evidence="3" id="KW-1185">Reference proteome</keyword>
<dbReference type="Gene3D" id="3.30.70.120">
    <property type="match status" value="1"/>
</dbReference>
<organism evidence="2 3">
    <name type="scientific">Actinomadura decatromicini</name>
    <dbReference type="NCBI Taxonomy" id="2604572"/>
    <lineage>
        <taxon>Bacteria</taxon>
        <taxon>Bacillati</taxon>
        <taxon>Actinomycetota</taxon>
        <taxon>Actinomycetes</taxon>
        <taxon>Streptosporangiales</taxon>
        <taxon>Thermomonosporaceae</taxon>
        <taxon>Actinomadura</taxon>
    </lineage>
</organism>
<name>A0A5D3FD04_9ACTN</name>
<dbReference type="EMBL" id="VSRQ01000006">
    <property type="protein sequence ID" value="TYK45932.1"/>
    <property type="molecule type" value="Genomic_DNA"/>
</dbReference>
<evidence type="ECO:0000313" key="2">
    <source>
        <dbReference type="EMBL" id="TYK45932.1"/>
    </source>
</evidence>
<dbReference type="PANTHER" id="PTHR23419:SF8">
    <property type="entry name" value="FI09726P"/>
    <property type="match status" value="1"/>
</dbReference>
<comment type="similarity">
    <text evidence="1">Belongs to the CutA family.</text>
</comment>
<dbReference type="InterPro" id="IPR011322">
    <property type="entry name" value="N-reg_PII-like_a/b"/>
</dbReference>
<gene>
    <name evidence="2" type="ORF">FXF68_27310</name>
</gene>
<accession>A0A5D3FD04</accession>
<protein>
    <submittedName>
        <fullName evidence="2">Divalent-cation tolerance protein CutA</fullName>
    </submittedName>
</protein>
<dbReference type="RefSeq" id="WP_148764071.1">
    <property type="nucleotide sequence ID" value="NZ_VSRQ01000006.1"/>
</dbReference>
<dbReference type="PANTHER" id="PTHR23419">
    <property type="entry name" value="DIVALENT CATION TOLERANCE CUTA-RELATED"/>
    <property type="match status" value="1"/>
</dbReference>
<comment type="caution">
    <text evidence="2">The sequence shown here is derived from an EMBL/GenBank/DDBJ whole genome shotgun (WGS) entry which is preliminary data.</text>
</comment>